<feature type="chain" id="PRO_5004889615" description="Ubiquitin 3 binding protein But2 C-terminal domain-containing protein" evidence="1">
    <location>
        <begin position="23"/>
        <end position="148"/>
    </location>
</feature>
<accession>W6Z1N0</accession>
<evidence type="ECO:0000313" key="2">
    <source>
        <dbReference type="EMBL" id="EUC43860.1"/>
    </source>
</evidence>
<organism evidence="2 3">
    <name type="scientific">Bipolaris oryzae ATCC 44560</name>
    <dbReference type="NCBI Taxonomy" id="930090"/>
    <lineage>
        <taxon>Eukaryota</taxon>
        <taxon>Fungi</taxon>
        <taxon>Dikarya</taxon>
        <taxon>Ascomycota</taxon>
        <taxon>Pezizomycotina</taxon>
        <taxon>Dothideomycetes</taxon>
        <taxon>Pleosporomycetidae</taxon>
        <taxon>Pleosporales</taxon>
        <taxon>Pleosporineae</taxon>
        <taxon>Pleosporaceae</taxon>
        <taxon>Bipolaris</taxon>
    </lineage>
</organism>
<dbReference type="Proteomes" id="UP000054032">
    <property type="component" value="Unassembled WGS sequence"/>
</dbReference>
<name>W6Z1N0_COCMI</name>
<evidence type="ECO:0000256" key="1">
    <source>
        <dbReference type="SAM" id="SignalP"/>
    </source>
</evidence>
<dbReference type="STRING" id="930090.W6Z1N0"/>
<feature type="signal peptide" evidence="1">
    <location>
        <begin position="1"/>
        <end position="22"/>
    </location>
</feature>
<gene>
    <name evidence="2" type="ORF">COCMIDRAFT_38215</name>
</gene>
<protein>
    <recommendedName>
        <fullName evidence="4">Ubiquitin 3 binding protein But2 C-terminal domain-containing protein</fullName>
    </recommendedName>
</protein>
<keyword evidence="1" id="KW-0732">Signal</keyword>
<proteinExistence type="predicted"/>
<evidence type="ECO:0000313" key="3">
    <source>
        <dbReference type="Proteomes" id="UP000054032"/>
    </source>
</evidence>
<dbReference type="RefSeq" id="XP_007689607.1">
    <property type="nucleotide sequence ID" value="XM_007691417.1"/>
</dbReference>
<dbReference type="KEGG" id="bor:COCMIDRAFT_38215"/>
<dbReference type="HOGENOM" id="CLU_144279_0_0_1"/>
<evidence type="ECO:0008006" key="4">
    <source>
        <dbReference type="Google" id="ProtNLM"/>
    </source>
</evidence>
<dbReference type="EMBL" id="KI964017">
    <property type="protein sequence ID" value="EUC43860.1"/>
    <property type="molecule type" value="Genomic_DNA"/>
</dbReference>
<dbReference type="eggNOG" id="ENOG502SSTY">
    <property type="taxonomic scope" value="Eukaryota"/>
</dbReference>
<dbReference type="AlphaFoldDB" id="W6Z1N0"/>
<reference evidence="2 3" key="1">
    <citation type="journal article" date="2013" name="PLoS Genet.">
        <title>Comparative genome structure, secondary metabolite, and effector coding capacity across Cochliobolus pathogens.</title>
        <authorList>
            <person name="Condon B.J."/>
            <person name="Leng Y."/>
            <person name="Wu D."/>
            <person name="Bushley K.E."/>
            <person name="Ohm R.A."/>
            <person name="Otillar R."/>
            <person name="Martin J."/>
            <person name="Schackwitz W."/>
            <person name="Grimwood J."/>
            <person name="MohdZainudin N."/>
            <person name="Xue C."/>
            <person name="Wang R."/>
            <person name="Manning V.A."/>
            <person name="Dhillon B."/>
            <person name="Tu Z.J."/>
            <person name="Steffenson B.J."/>
            <person name="Salamov A."/>
            <person name="Sun H."/>
            <person name="Lowry S."/>
            <person name="LaButti K."/>
            <person name="Han J."/>
            <person name="Copeland A."/>
            <person name="Lindquist E."/>
            <person name="Barry K."/>
            <person name="Schmutz J."/>
            <person name="Baker S.E."/>
            <person name="Ciuffetti L.M."/>
            <person name="Grigoriev I.V."/>
            <person name="Zhong S."/>
            <person name="Turgeon B.G."/>
        </authorList>
    </citation>
    <scope>NUCLEOTIDE SEQUENCE [LARGE SCALE GENOMIC DNA]</scope>
    <source>
        <strain evidence="2 3">ATCC 44560</strain>
    </source>
</reference>
<keyword evidence="3" id="KW-1185">Reference proteome</keyword>
<sequence>MFTKSLTMILPLLYSSATSTHPSPPVKSIEARQPGLRTLFGPLTQPQVPLSNVALTLLNAQDEVFDISSTSIFGSLNDGNNCTELLDAPATATGHKGQTVVFGPVNTPAIASITNISLTMIKFQDGVFNISSVSLFGEINDGSCTAQA</sequence>
<dbReference type="GeneID" id="19123427"/>
<dbReference type="OrthoDB" id="4847011at2759"/>